<dbReference type="InterPro" id="IPR008681">
    <property type="entry name" value="Neg-reg_MecA"/>
</dbReference>
<feature type="compositionally biased region" description="Basic and acidic residues" evidence="2">
    <location>
        <begin position="150"/>
        <end position="159"/>
    </location>
</feature>
<name>A0A1D9P4T5_9FIRM</name>
<dbReference type="InterPro" id="IPR038471">
    <property type="entry name" value="MecA_C_sf"/>
</dbReference>
<dbReference type="RefSeq" id="WP_071177149.1">
    <property type="nucleotide sequence ID" value="NZ_CP017831.1"/>
</dbReference>
<evidence type="ECO:0000256" key="2">
    <source>
        <dbReference type="SAM" id="MobiDB-lite"/>
    </source>
</evidence>
<comment type="similarity">
    <text evidence="1">Belongs to the MecA family.</text>
</comment>
<accession>A0A1D9P4T5</accession>
<dbReference type="Gene3D" id="3.30.70.1950">
    <property type="match status" value="1"/>
</dbReference>
<dbReference type="Pfam" id="PF05389">
    <property type="entry name" value="MecA"/>
    <property type="match status" value="1"/>
</dbReference>
<dbReference type="Proteomes" id="UP000179284">
    <property type="component" value="Chromosome I"/>
</dbReference>
<reference evidence="4" key="1">
    <citation type="submission" date="2016-10" db="EMBL/GenBank/DDBJ databases">
        <title>The complete genome sequence of the rumen bacterium Butyrivibrio hungatei MB2003.</title>
        <authorList>
            <person name="Palevich N."/>
            <person name="Kelly W.J."/>
            <person name="Leahy S.C."/>
            <person name="Altermann E."/>
            <person name="Rakonjac J."/>
            <person name="Attwood G.T."/>
        </authorList>
    </citation>
    <scope>NUCLEOTIDE SEQUENCE [LARGE SCALE GENOMIC DNA]</scope>
    <source>
        <strain evidence="4">MB2003</strain>
    </source>
</reference>
<evidence type="ECO:0000313" key="4">
    <source>
        <dbReference type="Proteomes" id="UP000179284"/>
    </source>
</evidence>
<gene>
    <name evidence="3" type="ORF">bhn_I2527</name>
</gene>
<feature type="region of interest" description="Disordered" evidence="2">
    <location>
        <begin position="138"/>
        <end position="171"/>
    </location>
</feature>
<feature type="compositionally biased region" description="Acidic residues" evidence="2">
    <location>
        <begin position="99"/>
        <end position="124"/>
    </location>
</feature>
<organism evidence="3 4">
    <name type="scientific">Butyrivibrio hungatei</name>
    <dbReference type="NCBI Taxonomy" id="185008"/>
    <lineage>
        <taxon>Bacteria</taxon>
        <taxon>Bacillati</taxon>
        <taxon>Bacillota</taxon>
        <taxon>Clostridia</taxon>
        <taxon>Lachnospirales</taxon>
        <taxon>Lachnospiraceae</taxon>
        <taxon>Butyrivibrio</taxon>
    </lineage>
</organism>
<evidence type="ECO:0000313" key="3">
    <source>
        <dbReference type="EMBL" id="AOZ97559.1"/>
    </source>
</evidence>
<feature type="region of interest" description="Disordered" evidence="2">
    <location>
        <begin position="89"/>
        <end position="124"/>
    </location>
</feature>
<dbReference type="EMBL" id="CP017831">
    <property type="protein sequence ID" value="AOZ97559.1"/>
    <property type="molecule type" value="Genomic_DNA"/>
</dbReference>
<keyword evidence="4" id="KW-1185">Reference proteome</keyword>
<feature type="compositionally biased region" description="Basic residues" evidence="2">
    <location>
        <begin position="160"/>
        <end position="171"/>
    </location>
</feature>
<dbReference type="KEGG" id="bhu:bhn_I2527"/>
<dbReference type="OrthoDB" id="2085234at2"/>
<evidence type="ECO:0000256" key="1">
    <source>
        <dbReference type="ARBA" id="ARBA00005397"/>
    </source>
</evidence>
<dbReference type="PANTHER" id="PTHR39161:SF1">
    <property type="entry name" value="ADAPTER PROTEIN MECA 1"/>
    <property type="match status" value="1"/>
</dbReference>
<sequence>MKIEKVNDHQIRCTLTRDDLAKRDLKITELAYGTDKAKELFQDMMQQANLEYGFDAEDTPLMIEAIPINSECIVLIITKVEDPEELDTRFSNFAPSVHEEDDDEDDDYDDYEDDSYDEDEDEDVSSLFKRLQHSNMADFLDSPMGAPSSDAKKVKEKTSGTRKKGQPSRKGSRIFSFDSLHEVMRFSHIVSRKFNGLNTLYKNEVSGKFYLILHQGEIEDNIFANICSVLTEYGKTEIGSTAEQQYLDEHYTIVIKDNAVQSLSKI</sequence>
<protein>
    <submittedName>
        <fullName evidence="3">MecA family protein</fullName>
    </submittedName>
</protein>
<dbReference type="AlphaFoldDB" id="A0A1D9P4T5"/>
<proteinExistence type="inferred from homology"/>
<dbReference type="PANTHER" id="PTHR39161">
    <property type="entry name" value="ADAPTER PROTEIN MECA"/>
    <property type="match status" value="1"/>
</dbReference>